<organism evidence="2 3">
    <name type="scientific">Phytophthora nicotianae P10297</name>
    <dbReference type="NCBI Taxonomy" id="1317064"/>
    <lineage>
        <taxon>Eukaryota</taxon>
        <taxon>Sar</taxon>
        <taxon>Stramenopiles</taxon>
        <taxon>Oomycota</taxon>
        <taxon>Peronosporomycetes</taxon>
        <taxon>Peronosporales</taxon>
        <taxon>Peronosporaceae</taxon>
        <taxon>Phytophthora</taxon>
    </lineage>
</organism>
<evidence type="ECO:0000256" key="1">
    <source>
        <dbReference type="SAM" id="MobiDB-lite"/>
    </source>
</evidence>
<evidence type="ECO:0000313" key="3">
    <source>
        <dbReference type="Proteomes" id="UP000018948"/>
    </source>
</evidence>
<comment type="caution">
    <text evidence="2">The sequence shown here is derived from an EMBL/GenBank/DDBJ whole genome shotgun (WGS) entry which is preliminary data.</text>
</comment>
<dbReference type="EMBL" id="ANIY01004242">
    <property type="protein sequence ID" value="ETP30665.1"/>
    <property type="molecule type" value="Genomic_DNA"/>
</dbReference>
<proteinExistence type="predicted"/>
<reference evidence="2 3" key="1">
    <citation type="submission" date="2013-11" db="EMBL/GenBank/DDBJ databases">
        <title>The Genome Sequence of Phytophthora parasitica P10297.</title>
        <authorList>
            <consortium name="The Broad Institute Genomics Platform"/>
            <person name="Russ C."/>
            <person name="Tyler B."/>
            <person name="Panabieres F."/>
            <person name="Shan W."/>
            <person name="Tripathy S."/>
            <person name="Grunwald N."/>
            <person name="Machado M."/>
            <person name="Johnson C.S."/>
            <person name="Walker B."/>
            <person name="Young S.K."/>
            <person name="Zeng Q."/>
            <person name="Gargeya S."/>
            <person name="Fitzgerald M."/>
            <person name="Haas B."/>
            <person name="Abouelleil A."/>
            <person name="Allen A.W."/>
            <person name="Alvarado L."/>
            <person name="Arachchi H.M."/>
            <person name="Berlin A.M."/>
            <person name="Chapman S.B."/>
            <person name="Gainer-Dewar J."/>
            <person name="Goldberg J."/>
            <person name="Griggs A."/>
            <person name="Gujja S."/>
            <person name="Hansen M."/>
            <person name="Howarth C."/>
            <person name="Imamovic A."/>
            <person name="Ireland A."/>
            <person name="Larimer J."/>
            <person name="McCowan C."/>
            <person name="Murphy C."/>
            <person name="Pearson M."/>
            <person name="Poon T.W."/>
            <person name="Priest M."/>
            <person name="Roberts A."/>
            <person name="Saif S."/>
            <person name="Shea T."/>
            <person name="Sisk P."/>
            <person name="Sykes S."/>
            <person name="Wortman J."/>
            <person name="Nusbaum C."/>
            <person name="Birren B."/>
        </authorList>
    </citation>
    <scope>NUCLEOTIDE SEQUENCE [LARGE SCALE GENOMIC DNA]</scope>
    <source>
        <strain evidence="2 3">P10297</strain>
    </source>
</reference>
<dbReference type="Proteomes" id="UP000018948">
    <property type="component" value="Unassembled WGS sequence"/>
</dbReference>
<name>W2Y6C5_PHYNI</name>
<evidence type="ECO:0000313" key="2">
    <source>
        <dbReference type="EMBL" id="ETP30665.1"/>
    </source>
</evidence>
<gene>
    <name evidence="2" type="ORF">F442_20383</name>
</gene>
<sequence length="32" mass="3729">MIKITKMSRRLSMPERHPSKLAFLNDRSGEKA</sequence>
<feature type="region of interest" description="Disordered" evidence="1">
    <location>
        <begin position="1"/>
        <end position="32"/>
    </location>
</feature>
<protein>
    <submittedName>
        <fullName evidence="2">Uncharacterized protein</fullName>
    </submittedName>
</protein>
<accession>W2Y6C5</accession>
<dbReference type="AlphaFoldDB" id="W2Y6C5"/>